<feature type="region of interest" description="Disordered" evidence="2">
    <location>
        <begin position="630"/>
        <end position="660"/>
    </location>
</feature>
<protein>
    <submittedName>
        <fullName evidence="3">Uncharacterized protein</fullName>
    </submittedName>
</protein>
<sequence length="785" mass="88472">MRLRQSTQRRPPRRYSLNPPSTPLRPSPLRRNGRRKVPTASRSHTHQQHSDAVLQCDSSSRQSCALSSTSFTPQRQRTAFSVASSSHCSFNAQPATMVNGRTVRLRNKGADPPAASRARKRKHDLLDDSAFDAWLVERPFELDPQLYLGSIAGEEHHHNELPAAFPSLNPGQERPVNHGRHDIARLIEERKDAARRGDSYERIDQIYNDNIFPSNMAEEEQDWYRDLNDRLVDSNHADKVSALYPELRSDSNSLTSKKIDIMSLYYSLRQTIILEMCGEVEGIHLYDHFYPAKFLLNLSNRGIQKAMEETDFRDDKHFDLRMAKKGQKPEDSIDPEEPLGFEVVDAIKYLKQKHLPASLLGKWQLPLPDEDIFKDPATKASYAPEAIEESAEVSTHTGSLVTELNQSKISGSHVSPASRRTLLQLIEGIEQAPLSPKMEPSTFMGMAKAKLQATTANSPAPSPSASPSASSSNSPQAYSSVAPSESSPASPVLSPAPSQSRSKITDSQLAGAAFVSPKEDFDPDYEPSESHDSQDKEKVAAETLVEPSTPPTKFDEPAQNTTSTSKFDHSRRCYSNIIGPRVSPLVRKEEAYTPKPADARDELAKTRKTPSKSVFENFEEQTQIVRDLNARVNGTSSPQQIRPPMAQPNQRSAQQQQNGHPMYAMMSPEQQTKMQQLERQRMLQQDNYAGQQQRMRQQHNYGLPLYGQQSPGQTAQQYSQQMQQMQQMQQIQQAQQVQRGMRSPQLQEYGMHMPQMGSPNYWLVQQQQLIRNGMNHSSRQPARQQ</sequence>
<evidence type="ECO:0000313" key="4">
    <source>
        <dbReference type="Proteomes" id="UP000240883"/>
    </source>
</evidence>
<reference evidence="3 4" key="1">
    <citation type="journal article" date="2018" name="Front. Microbiol.">
        <title>Genome-Wide Analysis of Corynespora cassiicola Leaf Fall Disease Putative Effectors.</title>
        <authorList>
            <person name="Lopez D."/>
            <person name="Ribeiro S."/>
            <person name="Label P."/>
            <person name="Fumanal B."/>
            <person name="Venisse J.S."/>
            <person name="Kohler A."/>
            <person name="de Oliveira R.R."/>
            <person name="Labutti K."/>
            <person name="Lipzen A."/>
            <person name="Lail K."/>
            <person name="Bauer D."/>
            <person name="Ohm R.A."/>
            <person name="Barry K.W."/>
            <person name="Spatafora J."/>
            <person name="Grigoriev I.V."/>
            <person name="Martin F.M."/>
            <person name="Pujade-Renaud V."/>
        </authorList>
    </citation>
    <scope>NUCLEOTIDE SEQUENCE [LARGE SCALE GENOMIC DNA]</scope>
    <source>
        <strain evidence="3 4">Philippines</strain>
    </source>
</reference>
<accession>A0A2T2P1A6</accession>
<name>A0A2T2P1A6_CORCC</name>
<evidence type="ECO:0000256" key="2">
    <source>
        <dbReference type="SAM" id="MobiDB-lite"/>
    </source>
</evidence>
<feature type="region of interest" description="Disordered" evidence="2">
    <location>
        <begin position="451"/>
        <end position="572"/>
    </location>
</feature>
<keyword evidence="1" id="KW-0175">Coiled coil</keyword>
<feature type="compositionally biased region" description="Basic and acidic residues" evidence="2">
    <location>
        <begin position="586"/>
        <end position="605"/>
    </location>
</feature>
<feature type="region of interest" description="Disordered" evidence="2">
    <location>
        <begin position="585"/>
        <end position="618"/>
    </location>
</feature>
<keyword evidence="4" id="KW-1185">Reference proteome</keyword>
<dbReference type="AlphaFoldDB" id="A0A2T2P1A6"/>
<feature type="coiled-coil region" evidence="1">
    <location>
        <begin position="674"/>
        <end position="735"/>
    </location>
</feature>
<feature type="compositionally biased region" description="Basic residues" evidence="2">
    <location>
        <begin position="31"/>
        <end position="47"/>
    </location>
</feature>
<dbReference type="OrthoDB" id="3801597at2759"/>
<dbReference type="Proteomes" id="UP000240883">
    <property type="component" value="Unassembled WGS sequence"/>
</dbReference>
<gene>
    <name evidence="3" type="ORF">BS50DRAFT_631279</name>
</gene>
<evidence type="ECO:0000313" key="3">
    <source>
        <dbReference type="EMBL" id="PSN71296.1"/>
    </source>
</evidence>
<feature type="compositionally biased region" description="Low complexity" evidence="2">
    <location>
        <begin position="647"/>
        <end position="658"/>
    </location>
</feature>
<evidence type="ECO:0000256" key="1">
    <source>
        <dbReference type="SAM" id="Coils"/>
    </source>
</evidence>
<feature type="compositionally biased region" description="Low complexity" evidence="2">
    <location>
        <begin position="456"/>
        <end position="500"/>
    </location>
</feature>
<proteinExistence type="predicted"/>
<feature type="compositionally biased region" description="Basic and acidic residues" evidence="2">
    <location>
        <begin position="528"/>
        <end position="540"/>
    </location>
</feature>
<dbReference type="EMBL" id="KZ678131">
    <property type="protein sequence ID" value="PSN71296.1"/>
    <property type="molecule type" value="Genomic_DNA"/>
</dbReference>
<feature type="region of interest" description="Disordered" evidence="2">
    <location>
        <begin position="1"/>
        <end position="54"/>
    </location>
</feature>
<organism evidence="3 4">
    <name type="scientific">Corynespora cassiicola Philippines</name>
    <dbReference type="NCBI Taxonomy" id="1448308"/>
    <lineage>
        <taxon>Eukaryota</taxon>
        <taxon>Fungi</taxon>
        <taxon>Dikarya</taxon>
        <taxon>Ascomycota</taxon>
        <taxon>Pezizomycotina</taxon>
        <taxon>Dothideomycetes</taxon>
        <taxon>Pleosporomycetidae</taxon>
        <taxon>Pleosporales</taxon>
        <taxon>Corynesporascaceae</taxon>
        <taxon>Corynespora</taxon>
    </lineage>
</organism>